<dbReference type="Proteomes" id="UP000805704">
    <property type="component" value="Chromosome 22"/>
</dbReference>
<organism evidence="1 2">
    <name type="scientific">Nibea albiflora</name>
    <name type="common">Yellow drum</name>
    <name type="synonym">Corvina albiflora</name>
    <dbReference type="NCBI Taxonomy" id="240163"/>
    <lineage>
        <taxon>Eukaryota</taxon>
        <taxon>Metazoa</taxon>
        <taxon>Chordata</taxon>
        <taxon>Craniata</taxon>
        <taxon>Vertebrata</taxon>
        <taxon>Euteleostomi</taxon>
        <taxon>Actinopterygii</taxon>
        <taxon>Neopterygii</taxon>
        <taxon>Teleostei</taxon>
        <taxon>Neoteleostei</taxon>
        <taxon>Acanthomorphata</taxon>
        <taxon>Eupercaria</taxon>
        <taxon>Sciaenidae</taxon>
        <taxon>Nibea</taxon>
    </lineage>
</organism>
<name>A0ACB7EU34_NIBAL</name>
<keyword evidence="2" id="KW-1185">Reference proteome</keyword>
<evidence type="ECO:0000313" key="1">
    <source>
        <dbReference type="EMBL" id="KAG8005434.1"/>
    </source>
</evidence>
<protein>
    <submittedName>
        <fullName evidence="1">Uncharacterized protein</fullName>
    </submittedName>
</protein>
<proteinExistence type="predicted"/>
<evidence type="ECO:0000313" key="2">
    <source>
        <dbReference type="Proteomes" id="UP000805704"/>
    </source>
</evidence>
<accession>A0ACB7EU34</accession>
<dbReference type="EMBL" id="CM024810">
    <property type="protein sequence ID" value="KAG8005434.1"/>
    <property type="molecule type" value="Genomic_DNA"/>
</dbReference>
<comment type="caution">
    <text evidence="1">The sequence shown here is derived from an EMBL/GenBank/DDBJ whole genome shotgun (WGS) entry which is preliminary data.</text>
</comment>
<sequence>MAPQDGRHSICRDLIDVHSSQSQSLTDRITQRKRLIGRSVGYHDGHCDCQELGSEAVTLKSAASEQDPGLLGHGTAHRADRTSSSILIRVQTVFIFSSFWTRGLFDPAGRASCLNNRETLDSVRGLQTAENVDAVLVPVRLSTLHFIILSTLEDLELTKVFGSHPARSSIHKDLQKITALQSQTFRRWITLRLMLPEIYVICVQDEELRVAEEV</sequence>
<reference evidence="1" key="1">
    <citation type="submission" date="2020-04" db="EMBL/GenBank/DDBJ databases">
        <title>A chromosome-scale assembly and high-density genetic map of the yellow drum (Nibea albiflora) genome.</title>
        <authorList>
            <person name="Xu D."/>
            <person name="Zhang W."/>
            <person name="Chen R."/>
            <person name="Tan P."/>
            <person name="Wang L."/>
            <person name="Song H."/>
            <person name="Tian L."/>
            <person name="Zhu Q."/>
            <person name="Wang B."/>
        </authorList>
    </citation>
    <scope>NUCLEOTIDE SEQUENCE</scope>
    <source>
        <strain evidence="1">ZJHYS-2018</strain>
    </source>
</reference>
<gene>
    <name evidence="1" type="ORF">GBF38_001210</name>
</gene>